<dbReference type="PANTHER" id="PTHR35526">
    <property type="entry name" value="ANTI-SIGMA-F FACTOR RSBW-RELATED"/>
    <property type="match status" value="1"/>
</dbReference>
<sequence>MKFSLALPREALSIPVIRRVLGDALSGLGVSDECIGDILVATSEACTNVIRHAHAQSDYEVLVTITDDLCTLKVTDTGRGLRGIPEIEPIPVAGDVTDPTTLRESGRGIRIMQALVDDVTFASRPGHGTSVYLQKRLTWRDEALLRRLEGELVRTAG</sequence>
<reference evidence="3 4" key="1">
    <citation type="submission" date="2018-06" db="EMBL/GenBank/DDBJ databases">
        <title>Actinomadura craniellae sp. nov. isolated from marine sponge Craniella sp.</title>
        <authorList>
            <person name="Li L."/>
            <person name="Xu Q.H."/>
            <person name="Lin H.W."/>
            <person name="Lu Y.H."/>
        </authorList>
    </citation>
    <scope>NUCLEOTIDE SEQUENCE [LARGE SCALE GENOMIC DNA]</scope>
    <source>
        <strain evidence="3 4">LHW63021</strain>
    </source>
</reference>
<proteinExistence type="predicted"/>
<feature type="domain" description="Histidine kinase/HSP90-like ATPase" evidence="2">
    <location>
        <begin position="13"/>
        <end position="135"/>
    </location>
</feature>
<evidence type="ECO:0000313" key="4">
    <source>
        <dbReference type="Proteomes" id="UP000251891"/>
    </source>
</evidence>
<comment type="caution">
    <text evidence="3">The sequence shown here is derived from an EMBL/GenBank/DDBJ whole genome shotgun (WGS) entry which is preliminary data.</text>
</comment>
<keyword evidence="1" id="KW-0418">Kinase</keyword>
<name>A0A365H3F3_9ACTN</name>
<keyword evidence="3" id="KW-0067">ATP-binding</keyword>
<accession>A0A365H3F3</accession>
<dbReference type="InterPro" id="IPR036890">
    <property type="entry name" value="HATPase_C_sf"/>
</dbReference>
<gene>
    <name evidence="3" type="ORF">DPM19_18345</name>
</gene>
<dbReference type="SUPFAM" id="SSF55874">
    <property type="entry name" value="ATPase domain of HSP90 chaperone/DNA topoisomerase II/histidine kinase"/>
    <property type="match status" value="1"/>
</dbReference>
<keyword evidence="1" id="KW-0808">Transferase</keyword>
<dbReference type="EMBL" id="QLYX01000008">
    <property type="protein sequence ID" value="RAY13634.1"/>
    <property type="molecule type" value="Genomic_DNA"/>
</dbReference>
<dbReference type="AlphaFoldDB" id="A0A365H3F3"/>
<keyword evidence="1" id="KW-0723">Serine/threonine-protein kinase</keyword>
<organism evidence="3 4">
    <name type="scientific">Actinomadura craniellae</name>
    <dbReference type="NCBI Taxonomy" id="2231787"/>
    <lineage>
        <taxon>Bacteria</taxon>
        <taxon>Bacillati</taxon>
        <taxon>Actinomycetota</taxon>
        <taxon>Actinomycetes</taxon>
        <taxon>Streptosporangiales</taxon>
        <taxon>Thermomonosporaceae</taxon>
        <taxon>Actinomadura</taxon>
    </lineage>
</organism>
<protein>
    <submittedName>
        <fullName evidence="3">ATP-binding protein</fullName>
    </submittedName>
</protein>
<dbReference type="GO" id="GO:0005524">
    <property type="term" value="F:ATP binding"/>
    <property type="evidence" value="ECO:0007669"/>
    <property type="project" value="UniProtKB-KW"/>
</dbReference>
<dbReference type="Gene3D" id="3.30.565.10">
    <property type="entry name" value="Histidine kinase-like ATPase, C-terminal domain"/>
    <property type="match status" value="1"/>
</dbReference>
<evidence type="ECO:0000313" key="3">
    <source>
        <dbReference type="EMBL" id="RAY13634.1"/>
    </source>
</evidence>
<dbReference type="PANTHER" id="PTHR35526:SF3">
    <property type="entry name" value="ANTI-SIGMA-F FACTOR RSBW"/>
    <property type="match status" value="1"/>
</dbReference>
<dbReference type="InterPro" id="IPR050267">
    <property type="entry name" value="Anti-sigma-factor_SerPK"/>
</dbReference>
<dbReference type="Pfam" id="PF13581">
    <property type="entry name" value="HATPase_c_2"/>
    <property type="match status" value="1"/>
</dbReference>
<dbReference type="GO" id="GO:0004674">
    <property type="term" value="F:protein serine/threonine kinase activity"/>
    <property type="evidence" value="ECO:0007669"/>
    <property type="project" value="UniProtKB-KW"/>
</dbReference>
<dbReference type="CDD" id="cd16936">
    <property type="entry name" value="HATPase_RsbW-like"/>
    <property type="match status" value="1"/>
</dbReference>
<dbReference type="RefSeq" id="WP_111869175.1">
    <property type="nucleotide sequence ID" value="NZ_QLYX01000008.1"/>
</dbReference>
<evidence type="ECO:0000259" key="2">
    <source>
        <dbReference type="Pfam" id="PF13581"/>
    </source>
</evidence>
<dbReference type="Proteomes" id="UP000251891">
    <property type="component" value="Unassembled WGS sequence"/>
</dbReference>
<keyword evidence="4" id="KW-1185">Reference proteome</keyword>
<dbReference type="OrthoDB" id="3185978at2"/>
<evidence type="ECO:0000256" key="1">
    <source>
        <dbReference type="ARBA" id="ARBA00022527"/>
    </source>
</evidence>
<keyword evidence="3" id="KW-0547">Nucleotide-binding</keyword>
<dbReference type="InterPro" id="IPR003594">
    <property type="entry name" value="HATPase_dom"/>
</dbReference>